<dbReference type="InterPro" id="IPR036098">
    <property type="entry name" value="Thymidylate_synthase_ThyX_sf"/>
</dbReference>
<dbReference type="GO" id="GO:0032259">
    <property type="term" value="P:methylation"/>
    <property type="evidence" value="ECO:0007669"/>
    <property type="project" value="UniProtKB-KW"/>
</dbReference>
<dbReference type="Pfam" id="PF02511">
    <property type="entry name" value="Thy1"/>
    <property type="match status" value="1"/>
</dbReference>
<evidence type="ECO:0008006" key="8">
    <source>
        <dbReference type="Google" id="ProtNLM"/>
    </source>
</evidence>
<dbReference type="GO" id="GO:0050660">
    <property type="term" value="F:flavin adenine dinucleotide binding"/>
    <property type="evidence" value="ECO:0007669"/>
    <property type="project" value="InterPro"/>
</dbReference>
<evidence type="ECO:0000313" key="6">
    <source>
        <dbReference type="EMBL" id="EJZ82973.1"/>
    </source>
</evidence>
<dbReference type="STRING" id="29321.AAV33_06665"/>
<keyword evidence="5" id="KW-0521">NADP</keyword>
<dbReference type="GO" id="GO:0006231">
    <property type="term" value="P:dTMP biosynthetic process"/>
    <property type="evidence" value="ECO:0007669"/>
    <property type="project" value="InterPro"/>
</dbReference>
<evidence type="ECO:0000256" key="2">
    <source>
        <dbReference type="ARBA" id="ARBA00022630"/>
    </source>
</evidence>
<dbReference type="EMBL" id="AHAE01000005">
    <property type="protein sequence ID" value="EJZ82973.1"/>
    <property type="molecule type" value="Genomic_DNA"/>
</dbReference>
<keyword evidence="1" id="KW-0489">Methyltransferase</keyword>
<proteinExistence type="predicted"/>
<dbReference type="Proteomes" id="UP000006078">
    <property type="component" value="Unassembled WGS sequence"/>
</dbReference>
<reference evidence="6 7" key="1">
    <citation type="submission" date="2012-08" db="EMBL/GenBank/DDBJ databases">
        <title>The Genome Sequence of Turicella otitidis ATCC 51513.</title>
        <authorList>
            <consortium name="The Broad Institute Genome Sequencing Platform"/>
            <person name="Earl A."/>
            <person name="Ward D."/>
            <person name="Feldgarden M."/>
            <person name="Gevers D."/>
            <person name="Huys G."/>
            <person name="Walker B."/>
            <person name="Young S.K."/>
            <person name="Zeng Q."/>
            <person name="Gargeya S."/>
            <person name="Fitzgerald M."/>
            <person name="Haas B."/>
            <person name="Abouelleil A."/>
            <person name="Alvarado L."/>
            <person name="Arachchi H.M."/>
            <person name="Berlin A.M."/>
            <person name="Chapman S.B."/>
            <person name="Goldberg J."/>
            <person name="Griggs A."/>
            <person name="Gujja S."/>
            <person name="Hansen M."/>
            <person name="Howarth C."/>
            <person name="Imamovic A."/>
            <person name="Larimer J."/>
            <person name="McCowen C."/>
            <person name="Montmayeur A."/>
            <person name="Murphy C."/>
            <person name="Neiman D."/>
            <person name="Pearson M."/>
            <person name="Priest M."/>
            <person name="Roberts A."/>
            <person name="Saif S."/>
            <person name="Shea T."/>
            <person name="Sisk P."/>
            <person name="Sykes S."/>
            <person name="Wortman J."/>
            <person name="Nusbaum C."/>
            <person name="Birren B."/>
        </authorList>
    </citation>
    <scope>NUCLEOTIDE SEQUENCE [LARGE SCALE GENOMIC DNA]</scope>
    <source>
        <strain evidence="6 7">ATCC 51513</strain>
    </source>
</reference>
<evidence type="ECO:0000313" key="7">
    <source>
        <dbReference type="Proteomes" id="UP000006078"/>
    </source>
</evidence>
<keyword evidence="4" id="KW-0274">FAD</keyword>
<dbReference type="InterPro" id="IPR003669">
    <property type="entry name" value="Thymidylate_synthase_ThyX"/>
</dbReference>
<name>K0YIH7_9CORY</name>
<keyword evidence="3" id="KW-0545">Nucleotide biosynthesis</keyword>
<keyword evidence="2" id="KW-0285">Flavoprotein</keyword>
<dbReference type="OrthoDB" id="9780625at2"/>
<accession>K0YIH7</accession>
<dbReference type="SUPFAM" id="SSF69796">
    <property type="entry name" value="Thymidylate synthase-complementing protein Thy1"/>
    <property type="match status" value="1"/>
</dbReference>
<dbReference type="Gene3D" id="3.30.70.3180">
    <property type="match status" value="1"/>
</dbReference>
<keyword evidence="7" id="KW-1185">Reference proteome</keyword>
<dbReference type="HOGENOM" id="CLU_1133204_0_0_11"/>
<evidence type="ECO:0000256" key="3">
    <source>
        <dbReference type="ARBA" id="ARBA00022727"/>
    </source>
</evidence>
<dbReference type="PROSITE" id="PS51331">
    <property type="entry name" value="THYX"/>
    <property type="match status" value="1"/>
</dbReference>
<dbReference type="AlphaFoldDB" id="K0YIH7"/>
<comment type="caution">
    <text evidence="6">The sequence shown here is derived from an EMBL/GenBank/DDBJ whole genome shotgun (WGS) entry which is preliminary data.</text>
</comment>
<organism evidence="6 7">
    <name type="scientific">Corynebacterium otitidis ATCC 51513</name>
    <dbReference type="NCBI Taxonomy" id="883169"/>
    <lineage>
        <taxon>Bacteria</taxon>
        <taxon>Bacillati</taxon>
        <taxon>Actinomycetota</taxon>
        <taxon>Actinomycetes</taxon>
        <taxon>Mycobacteriales</taxon>
        <taxon>Corynebacteriaceae</taxon>
        <taxon>Corynebacterium</taxon>
    </lineage>
</organism>
<dbReference type="eggNOG" id="COG1351">
    <property type="taxonomic scope" value="Bacteria"/>
</dbReference>
<dbReference type="Gene3D" id="3.30.1360.170">
    <property type="match status" value="1"/>
</dbReference>
<evidence type="ECO:0000256" key="1">
    <source>
        <dbReference type="ARBA" id="ARBA00022603"/>
    </source>
</evidence>
<dbReference type="GO" id="GO:0050797">
    <property type="term" value="F:thymidylate synthase (FAD) activity"/>
    <property type="evidence" value="ECO:0007669"/>
    <property type="project" value="InterPro"/>
</dbReference>
<keyword evidence="1" id="KW-0808">Transferase</keyword>
<protein>
    <recommendedName>
        <fullName evidence="8">Thymidylate synthase (FAD)</fullName>
    </recommendedName>
</protein>
<gene>
    <name evidence="6" type="ORF">HMPREF9719_00084</name>
</gene>
<sequence>MTNPYSPARNEPGPEVRLVAMSRPLTGETAAGPVELAAEAGRLADGAPEGDTTAYVHALVENRRLDALEHAHATIGIDGISRAGAREVLAHRALVVSEEAVAPPSGEAPAPAVEPGEGTVARIAARSTADSRLTSEDLFDALLEELSGEPDPAARARAWRTASGLLSGAEPIRVIATGSMVAWRAFIARHGRADASPELRDVAVAVTRLMREAAPAIFDDFEIEGRPGGPVTVTAPQPPAGGAAW</sequence>
<evidence type="ECO:0000256" key="4">
    <source>
        <dbReference type="ARBA" id="ARBA00022827"/>
    </source>
</evidence>
<evidence type="ECO:0000256" key="5">
    <source>
        <dbReference type="ARBA" id="ARBA00022857"/>
    </source>
</evidence>
<dbReference type="RefSeq" id="WP_004599974.1">
    <property type="nucleotide sequence ID" value="NZ_HF541865.1"/>
</dbReference>